<dbReference type="InterPro" id="IPR009003">
    <property type="entry name" value="Peptidase_S1_PA"/>
</dbReference>
<dbReference type="Pfam" id="PF13180">
    <property type="entry name" value="PDZ_2"/>
    <property type="match status" value="1"/>
</dbReference>
<evidence type="ECO:0000259" key="4">
    <source>
        <dbReference type="PROSITE" id="PS50106"/>
    </source>
</evidence>
<evidence type="ECO:0000313" key="6">
    <source>
        <dbReference type="Proteomes" id="UP001165460"/>
    </source>
</evidence>
<dbReference type="Gene3D" id="2.30.42.10">
    <property type="match status" value="2"/>
</dbReference>
<comment type="similarity">
    <text evidence="1">Belongs to the peptidase S1C family.</text>
</comment>
<dbReference type="PANTHER" id="PTHR22939:SF129">
    <property type="entry name" value="SERINE PROTEASE HTRA2, MITOCHONDRIAL"/>
    <property type="match status" value="1"/>
</dbReference>
<dbReference type="PROSITE" id="PS50106">
    <property type="entry name" value="PDZ"/>
    <property type="match status" value="1"/>
</dbReference>
<evidence type="ECO:0000313" key="5">
    <source>
        <dbReference type="EMBL" id="MCJ0742138.1"/>
    </source>
</evidence>
<sequence>MKKIGLIVLAAFIGGVAAIGAYKLFERHDDGFTIADRQNMMFAKNPIVSSSTGAPDFVQAAAAVSPAVVHIKTTYAAKSGNGGRDMGDIFEQFFGFGGGGMQRVPRQPQAASGSGVILTSDGYIATNNHVVDGADKIEVILSNRRKVTAKVVGKDSNTDLALIKIDVNGLPFIKMGNSDNVQVGEWVLAVGFPLDLQTTVTAGIVSAKARNIGILNRESGQMTQEEYEEYQRTGKLPSRTNNSIEAFIQTDAAINPGNSGGALVNANGELIGINAAIASQTGRNEGYGFAIPVNLAKKILEDFRKYGSVKRGYIGVSFKPLDADMAEELKTKEIAGLYVSEVVPNGGAEAAGIKSGDIIKKVNGVDIYDSPDLQEKIGRMSPGDKVNLTVLKTDGSLKNVSVTLKPEGVINPVLAKNNTKEKATGTNISALGASFAPASDAQKSKYGIKNGVVVTDVVPGKLFDYWDVHKGLIITKVNGTAVNSAADIQKALPASRDGKVTITGVSERGAFTFSFNGGE</sequence>
<dbReference type="InterPro" id="IPR036034">
    <property type="entry name" value="PDZ_sf"/>
</dbReference>
<dbReference type="EMBL" id="JALGBH010000001">
    <property type="protein sequence ID" value="MCJ0742138.1"/>
    <property type="molecule type" value="Genomic_DNA"/>
</dbReference>
<evidence type="ECO:0000256" key="3">
    <source>
        <dbReference type="ARBA" id="ARBA00022801"/>
    </source>
</evidence>
<evidence type="ECO:0000256" key="1">
    <source>
        <dbReference type="ARBA" id="ARBA00010541"/>
    </source>
</evidence>
<reference evidence="5" key="1">
    <citation type="submission" date="2022-03" db="EMBL/GenBank/DDBJ databases">
        <authorList>
            <person name="Woo C.Y."/>
        </authorList>
    </citation>
    <scope>NUCLEOTIDE SEQUENCE</scope>
    <source>
        <strain evidence="5">CYS-01</strain>
    </source>
</reference>
<dbReference type="PRINTS" id="PR00834">
    <property type="entry name" value="PROTEASES2C"/>
</dbReference>
<dbReference type="Gene3D" id="2.40.10.10">
    <property type="entry name" value="Trypsin-like serine proteases"/>
    <property type="match status" value="2"/>
</dbReference>
<dbReference type="SUPFAM" id="SSF50156">
    <property type="entry name" value="PDZ domain-like"/>
    <property type="match status" value="2"/>
</dbReference>
<feature type="domain" description="PDZ" evidence="4">
    <location>
        <begin position="310"/>
        <end position="394"/>
    </location>
</feature>
<dbReference type="SMART" id="SM00228">
    <property type="entry name" value="PDZ"/>
    <property type="match status" value="2"/>
</dbReference>
<organism evidence="5 6">
    <name type="scientific">Pedobacter montanisoli</name>
    <dbReference type="NCBI Taxonomy" id="2923277"/>
    <lineage>
        <taxon>Bacteria</taxon>
        <taxon>Pseudomonadati</taxon>
        <taxon>Bacteroidota</taxon>
        <taxon>Sphingobacteriia</taxon>
        <taxon>Sphingobacteriales</taxon>
        <taxon>Sphingobacteriaceae</taxon>
        <taxon>Pedobacter</taxon>
    </lineage>
</organism>
<proteinExistence type="inferred from homology"/>
<dbReference type="PANTHER" id="PTHR22939">
    <property type="entry name" value="SERINE PROTEASE FAMILY S1C HTRA-RELATED"/>
    <property type="match status" value="1"/>
</dbReference>
<dbReference type="InterPro" id="IPR001478">
    <property type="entry name" value="PDZ"/>
</dbReference>
<keyword evidence="3" id="KW-0378">Hydrolase</keyword>
<accession>A0ABS9ZUW4</accession>
<dbReference type="InterPro" id="IPR043504">
    <property type="entry name" value="Peptidase_S1_PA_chymotrypsin"/>
</dbReference>
<gene>
    <name evidence="5" type="ORF">MMF97_05390</name>
</gene>
<keyword evidence="6" id="KW-1185">Reference proteome</keyword>
<comment type="caution">
    <text evidence="5">The sequence shown here is derived from an EMBL/GenBank/DDBJ whole genome shotgun (WGS) entry which is preliminary data.</text>
</comment>
<dbReference type="Proteomes" id="UP001165460">
    <property type="component" value="Unassembled WGS sequence"/>
</dbReference>
<dbReference type="RefSeq" id="WP_243360355.1">
    <property type="nucleotide sequence ID" value="NZ_JALGBH010000001.1"/>
</dbReference>
<evidence type="ECO:0000256" key="2">
    <source>
        <dbReference type="ARBA" id="ARBA00022670"/>
    </source>
</evidence>
<dbReference type="Pfam" id="PF13365">
    <property type="entry name" value="Trypsin_2"/>
    <property type="match status" value="1"/>
</dbReference>
<keyword evidence="2" id="KW-0645">Protease</keyword>
<dbReference type="InterPro" id="IPR001940">
    <property type="entry name" value="Peptidase_S1C"/>
</dbReference>
<name>A0ABS9ZUW4_9SPHI</name>
<protein>
    <submittedName>
        <fullName evidence="5">Trypsin-like peptidase domain-containing protein</fullName>
    </submittedName>
</protein>
<dbReference type="SUPFAM" id="SSF50494">
    <property type="entry name" value="Trypsin-like serine proteases"/>
    <property type="match status" value="1"/>
</dbReference>